<evidence type="ECO:0000256" key="1">
    <source>
        <dbReference type="ARBA" id="ARBA00005437"/>
    </source>
</evidence>
<reference evidence="3 4" key="1">
    <citation type="submission" date="2014-05" db="EMBL/GenBank/DDBJ databases">
        <title>Draft genome sequence of a rare smut relative, Tilletiaria anomala UBC 951.</title>
        <authorList>
            <consortium name="DOE Joint Genome Institute"/>
            <person name="Toome M."/>
            <person name="Kuo A."/>
            <person name="Henrissat B."/>
            <person name="Lipzen A."/>
            <person name="Tritt A."/>
            <person name="Yoshinaga Y."/>
            <person name="Zane M."/>
            <person name="Barry K."/>
            <person name="Grigoriev I.V."/>
            <person name="Spatafora J.W."/>
            <person name="Aimea M.C."/>
        </authorList>
    </citation>
    <scope>NUCLEOTIDE SEQUENCE [LARGE SCALE GENOMIC DNA]</scope>
    <source>
        <strain evidence="3 4">UBC 951</strain>
    </source>
</reference>
<dbReference type="OrthoDB" id="97518at2759"/>
<keyword evidence="4" id="KW-1185">Reference proteome</keyword>
<dbReference type="InParanoid" id="A0A066WM01"/>
<dbReference type="OMA" id="LEMKGNW"/>
<dbReference type="EMBL" id="JMSN01000015">
    <property type="protein sequence ID" value="KDN52029.1"/>
    <property type="molecule type" value="Genomic_DNA"/>
</dbReference>
<accession>A0A066WM01</accession>
<evidence type="ECO:0000313" key="4">
    <source>
        <dbReference type="Proteomes" id="UP000027361"/>
    </source>
</evidence>
<dbReference type="SUPFAM" id="SSF54518">
    <property type="entry name" value="Tubby C-terminal domain-like"/>
    <property type="match status" value="1"/>
</dbReference>
<dbReference type="PANTHER" id="PTHR31087:SF161">
    <property type="entry name" value="TUBBY C 2 FAMILY PROTEIN"/>
    <property type="match status" value="1"/>
</dbReference>
<dbReference type="Pfam" id="PF04525">
    <property type="entry name" value="LOR"/>
    <property type="match status" value="1"/>
</dbReference>
<sequence>MGLFGSSTPAKPPPTLESLGRPIGVIPTFTKHQQQMALKVRERKMSFSSDDYSIKDAGTGQKVFEVDGKAFSLHSKKVLNDAYGQPVFMLKKALMSLHTSYDGIDANGQTLFNIKSKFGFGANLKVTFRNLAGAGEEMELHIKGDWFDRKASITTAQGIPVAHISRSFMNAGQLLWDQQTYFVTIAPGVDAALMVAACICLDESENDK</sequence>
<organism evidence="3 4">
    <name type="scientific">Tilletiaria anomala (strain ATCC 24038 / CBS 436.72 / UBC 951)</name>
    <dbReference type="NCBI Taxonomy" id="1037660"/>
    <lineage>
        <taxon>Eukaryota</taxon>
        <taxon>Fungi</taxon>
        <taxon>Dikarya</taxon>
        <taxon>Basidiomycota</taxon>
        <taxon>Ustilaginomycotina</taxon>
        <taxon>Exobasidiomycetes</taxon>
        <taxon>Georgefischeriales</taxon>
        <taxon>Tilletiariaceae</taxon>
        <taxon>Tilletiaria</taxon>
    </lineage>
</organism>
<evidence type="ECO:0000256" key="2">
    <source>
        <dbReference type="SAM" id="MobiDB-lite"/>
    </source>
</evidence>
<dbReference type="HOGENOM" id="CLU_063146_1_1_1"/>
<evidence type="ECO:0000313" key="3">
    <source>
        <dbReference type="EMBL" id="KDN52029.1"/>
    </source>
</evidence>
<dbReference type="AlphaFoldDB" id="A0A066WM01"/>
<feature type="region of interest" description="Disordered" evidence="2">
    <location>
        <begin position="1"/>
        <end position="21"/>
    </location>
</feature>
<name>A0A066WM01_TILAU</name>
<comment type="similarity">
    <text evidence="1">Belongs to the LOR family.</text>
</comment>
<dbReference type="GeneID" id="25267010"/>
<protein>
    <submittedName>
        <fullName evidence="3">DUF567-domain-containing protein</fullName>
    </submittedName>
</protein>
<dbReference type="InterPro" id="IPR038595">
    <property type="entry name" value="LOR_sf"/>
</dbReference>
<dbReference type="RefSeq" id="XP_013244872.1">
    <property type="nucleotide sequence ID" value="XM_013389418.1"/>
</dbReference>
<dbReference type="InterPro" id="IPR025659">
    <property type="entry name" value="Tubby-like_C"/>
</dbReference>
<dbReference type="PANTHER" id="PTHR31087">
    <property type="match status" value="1"/>
</dbReference>
<comment type="caution">
    <text evidence="3">The sequence shown here is derived from an EMBL/GenBank/DDBJ whole genome shotgun (WGS) entry which is preliminary data.</text>
</comment>
<dbReference type="Gene3D" id="2.40.160.200">
    <property type="entry name" value="LURP1-related"/>
    <property type="match status" value="1"/>
</dbReference>
<dbReference type="Proteomes" id="UP000027361">
    <property type="component" value="Unassembled WGS sequence"/>
</dbReference>
<dbReference type="InterPro" id="IPR007612">
    <property type="entry name" value="LOR"/>
</dbReference>
<proteinExistence type="inferred from homology"/>
<dbReference type="STRING" id="1037660.A0A066WM01"/>
<gene>
    <name evidence="3" type="ORF">K437DRAFT_290141</name>
</gene>